<accession>A0AAP0QM03</accession>
<dbReference type="EMBL" id="JBCGBO010000005">
    <property type="protein sequence ID" value="KAK9200466.1"/>
    <property type="molecule type" value="Genomic_DNA"/>
</dbReference>
<dbReference type="Proteomes" id="UP001428341">
    <property type="component" value="Unassembled WGS sequence"/>
</dbReference>
<gene>
    <name evidence="1" type="ORF">WN944_015664</name>
</gene>
<proteinExistence type="predicted"/>
<evidence type="ECO:0000313" key="2">
    <source>
        <dbReference type="Proteomes" id="UP001428341"/>
    </source>
</evidence>
<organism evidence="1 2">
    <name type="scientific">Citrus x changshan-huyou</name>
    <dbReference type="NCBI Taxonomy" id="2935761"/>
    <lineage>
        <taxon>Eukaryota</taxon>
        <taxon>Viridiplantae</taxon>
        <taxon>Streptophyta</taxon>
        <taxon>Embryophyta</taxon>
        <taxon>Tracheophyta</taxon>
        <taxon>Spermatophyta</taxon>
        <taxon>Magnoliopsida</taxon>
        <taxon>eudicotyledons</taxon>
        <taxon>Gunneridae</taxon>
        <taxon>Pentapetalae</taxon>
        <taxon>rosids</taxon>
        <taxon>malvids</taxon>
        <taxon>Sapindales</taxon>
        <taxon>Rutaceae</taxon>
        <taxon>Aurantioideae</taxon>
        <taxon>Citrus</taxon>
    </lineage>
</organism>
<evidence type="ECO:0000313" key="1">
    <source>
        <dbReference type="EMBL" id="KAK9200466.1"/>
    </source>
</evidence>
<comment type="caution">
    <text evidence="1">The sequence shown here is derived from an EMBL/GenBank/DDBJ whole genome shotgun (WGS) entry which is preliminary data.</text>
</comment>
<protein>
    <submittedName>
        <fullName evidence="1">Uncharacterized protein</fullName>
    </submittedName>
</protein>
<keyword evidence="2" id="KW-1185">Reference proteome</keyword>
<name>A0AAP0QM03_9ROSI</name>
<reference evidence="1 2" key="1">
    <citation type="submission" date="2024-05" db="EMBL/GenBank/DDBJ databases">
        <title>Haplotype-resolved chromosome-level genome assembly of Huyou (Citrus changshanensis).</title>
        <authorList>
            <person name="Miao C."/>
            <person name="Chen W."/>
            <person name="Wu Y."/>
            <person name="Wang L."/>
            <person name="Zhao S."/>
            <person name="Grierson D."/>
            <person name="Xu C."/>
            <person name="Chen K."/>
        </authorList>
    </citation>
    <scope>NUCLEOTIDE SEQUENCE [LARGE SCALE GENOMIC DNA]</scope>
    <source>
        <strain evidence="1">01-14</strain>
        <tissue evidence="1">Leaf</tissue>
    </source>
</reference>
<sequence>MEKRRKKKFSRIDNNMERLRVSLYLMIVSSIFHTNFDGANATKLKSDKLCSQCSNCESKQCPASEAYPHMTAFDNTLIAGALQSDFVDSDDRGVYSVPDIKGGESEEYNAYFGWKSTSGSTSGYHRFSNYMDKCSGGQSYLTVDKNKKVRLRSLSSLESLAEADWKSINPPKKLDHQEVRFWVSRMTGKCLTVFPGKKIKKVVGVAECKFDGSNVNQLFAFRFHYHKAFCCCGVHNN</sequence>
<dbReference type="AlphaFoldDB" id="A0AAP0QM03"/>